<feature type="region of interest" description="Disordered" evidence="1">
    <location>
        <begin position="149"/>
        <end position="170"/>
    </location>
</feature>
<dbReference type="EMBL" id="JAEKMH010000001">
    <property type="protein sequence ID" value="MBJ3784189.1"/>
    <property type="molecule type" value="Genomic_DNA"/>
</dbReference>
<dbReference type="Proteomes" id="UP000602124">
    <property type="component" value="Unassembled WGS sequence"/>
</dbReference>
<feature type="compositionally biased region" description="Basic and acidic residues" evidence="1">
    <location>
        <begin position="87"/>
        <end position="102"/>
    </location>
</feature>
<sequence>MVENSKPSGKAVARGNKRMSSADVEKVRKIVSEWASEPMSWDLIREKVLIEVQIPSKSASRNGSAVEPWTRQALSGHAEIKNAFQKRKNELAAERRRNEKNPARNNDPEVVLLRRERDALRIKLADAEAKLAHYEELFQRTVYNRFERENNAPDLLKPLPKKFDRQGRDK</sequence>
<feature type="region of interest" description="Disordered" evidence="1">
    <location>
        <begin position="83"/>
        <end position="110"/>
    </location>
</feature>
<feature type="compositionally biased region" description="Basic and acidic residues" evidence="1">
    <location>
        <begin position="161"/>
        <end position="170"/>
    </location>
</feature>
<evidence type="ECO:0000313" key="2">
    <source>
        <dbReference type="EMBL" id="MBJ3784189.1"/>
    </source>
</evidence>
<evidence type="ECO:0000313" key="3">
    <source>
        <dbReference type="Proteomes" id="UP000602124"/>
    </source>
</evidence>
<evidence type="ECO:0000256" key="1">
    <source>
        <dbReference type="SAM" id="MobiDB-lite"/>
    </source>
</evidence>
<comment type="caution">
    <text evidence="2">The sequence shown here is derived from an EMBL/GenBank/DDBJ whole genome shotgun (WGS) entry which is preliminary data.</text>
</comment>
<gene>
    <name evidence="2" type="ORF">JEQ47_05610</name>
</gene>
<proteinExistence type="predicted"/>
<feature type="region of interest" description="Disordered" evidence="1">
    <location>
        <begin position="1"/>
        <end position="24"/>
    </location>
</feature>
<protein>
    <submittedName>
        <fullName evidence="2">Uncharacterized protein</fullName>
    </submittedName>
</protein>
<reference evidence="2" key="1">
    <citation type="submission" date="2020-12" db="EMBL/GenBank/DDBJ databases">
        <title>Devosia sp. MSA67 isolated from Mo River.</title>
        <authorList>
            <person name="Ma F."/>
            <person name="Zi Z."/>
        </authorList>
    </citation>
    <scope>NUCLEOTIDE SEQUENCE</scope>
    <source>
        <strain evidence="2">MSA67</strain>
    </source>
</reference>
<accession>A0A934MQB2</accession>
<dbReference type="RefSeq" id="WP_198875374.1">
    <property type="nucleotide sequence ID" value="NZ_JAEKMH010000001.1"/>
</dbReference>
<keyword evidence="3" id="KW-1185">Reference proteome</keyword>
<name>A0A934MQB2_9HYPH</name>
<dbReference type="AlphaFoldDB" id="A0A934MQB2"/>
<organism evidence="2 3">
    <name type="scientific">Devosia sediminis</name>
    <dbReference type="NCBI Taxonomy" id="2798801"/>
    <lineage>
        <taxon>Bacteria</taxon>
        <taxon>Pseudomonadati</taxon>
        <taxon>Pseudomonadota</taxon>
        <taxon>Alphaproteobacteria</taxon>
        <taxon>Hyphomicrobiales</taxon>
        <taxon>Devosiaceae</taxon>
        <taxon>Devosia</taxon>
    </lineage>
</organism>